<dbReference type="PANTHER" id="PTHR46813:SF16">
    <property type="entry name" value="GATA TRANSCRIPTION FACTOR 18"/>
    <property type="match status" value="1"/>
</dbReference>
<dbReference type="PANTHER" id="PTHR46813">
    <property type="entry name" value="GATA TRANSCRIPTION FACTOR 18"/>
    <property type="match status" value="1"/>
</dbReference>
<organism evidence="11 12">
    <name type="scientific">Carex littledalei</name>
    <dbReference type="NCBI Taxonomy" id="544730"/>
    <lineage>
        <taxon>Eukaryota</taxon>
        <taxon>Viridiplantae</taxon>
        <taxon>Streptophyta</taxon>
        <taxon>Embryophyta</taxon>
        <taxon>Tracheophyta</taxon>
        <taxon>Spermatophyta</taxon>
        <taxon>Magnoliopsida</taxon>
        <taxon>Liliopsida</taxon>
        <taxon>Poales</taxon>
        <taxon>Cyperaceae</taxon>
        <taxon>Cyperoideae</taxon>
        <taxon>Cariceae</taxon>
        <taxon>Carex</taxon>
        <taxon>Carex subgen. Euthyceras</taxon>
    </lineage>
</organism>
<evidence type="ECO:0000256" key="9">
    <source>
        <dbReference type="SAM" id="MobiDB-lite"/>
    </source>
</evidence>
<dbReference type="GO" id="GO:0006355">
    <property type="term" value="P:regulation of DNA-templated transcription"/>
    <property type="evidence" value="ECO:0007669"/>
    <property type="project" value="InterPro"/>
</dbReference>
<dbReference type="InterPro" id="IPR000679">
    <property type="entry name" value="Znf_GATA"/>
</dbReference>
<sequence length="229" mass="24936">MLHHCGNNHGTFFSLLFPLSGSKHSTNNTSSYDDPTVDCTLSLGTPSTRHAETTTRTRPHGSRQSGGSCASSVSWDVVSTESNGYNKQLNKNAGSNREADGSTRMTRRCANCDTTSTPLWRNGPRGPKSLCNACGIRYKKEERRAAAATAVSPVLDCTSGYVAGYSYQSSHQQQNWGCYASPVSKSNGFSSYGDDTSDSRDLPCMPWRLNIVQPQPFPVIDRGGLFQYN</sequence>
<keyword evidence="3" id="KW-0862">Zinc</keyword>
<proteinExistence type="inferred from homology"/>
<keyword evidence="1" id="KW-0479">Metal-binding</keyword>
<accession>A0A833R621</accession>
<evidence type="ECO:0000256" key="7">
    <source>
        <dbReference type="ARBA" id="ARBA00024019"/>
    </source>
</evidence>
<dbReference type="GO" id="GO:0008270">
    <property type="term" value="F:zinc ion binding"/>
    <property type="evidence" value="ECO:0007669"/>
    <property type="project" value="UniProtKB-KW"/>
</dbReference>
<evidence type="ECO:0000256" key="2">
    <source>
        <dbReference type="ARBA" id="ARBA00022771"/>
    </source>
</evidence>
<feature type="region of interest" description="Disordered" evidence="9">
    <location>
        <begin position="41"/>
        <end position="72"/>
    </location>
</feature>
<evidence type="ECO:0000256" key="1">
    <source>
        <dbReference type="ARBA" id="ARBA00022723"/>
    </source>
</evidence>
<dbReference type="GO" id="GO:0043565">
    <property type="term" value="F:sequence-specific DNA binding"/>
    <property type="evidence" value="ECO:0007669"/>
    <property type="project" value="InterPro"/>
</dbReference>
<dbReference type="PROSITE" id="PS00344">
    <property type="entry name" value="GATA_ZN_FINGER_1"/>
    <property type="match status" value="1"/>
</dbReference>
<evidence type="ECO:0000259" key="10">
    <source>
        <dbReference type="PROSITE" id="PS50114"/>
    </source>
</evidence>
<dbReference type="Proteomes" id="UP000623129">
    <property type="component" value="Unassembled WGS sequence"/>
</dbReference>
<evidence type="ECO:0000256" key="5">
    <source>
        <dbReference type="ARBA" id="ARBA00023125"/>
    </source>
</evidence>
<keyword evidence="4" id="KW-0805">Transcription regulation</keyword>
<comment type="caution">
    <text evidence="11">The sequence shown here is derived from an EMBL/GenBank/DDBJ whole genome shotgun (WGS) entry which is preliminary data.</text>
</comment>
<evidence type="ECO:0000313" key="11">
    <source>
        <dbReference type="EMBL" id="KAF3334832.1"/>
    </source>
</evidence>
<comment type="similarity">
    <text evidence="7">Belongs to the type IV zinc-finger family. Class B subfamily.</text>
</comment>
<gene>
    <name evidence="11" type="ORF">FCM35_KLT21436</name>
</gene>
<protein>
    <submittedName>
        <fullName evidence="11">GATA transcription factor 19-like protein</fullName>
    </submittedName>
</protein>
<dbReference type="SUPFAM" id="SSF57716">
    <property type="entry name" value="Glucocorticoid receptor-like (DNA-binding domain)"/>
    <property type="match status" value="1"/>
</dbReference>
<dbReference type="CDD" id="cd00202">
    <property type="entry name" value="ZnF_GATA"/>
    <property type="match status" value="1"/>
</dbReference>
<dbReference type="PROSITE" id="PS50114">
    <property type="entry name" value="GATA_ZN_FINGER_2"/>
    <property type="match status" value="1"/>
</dbReference>
<dbReference type="AlphaFoldDB" id="A0A833R621"/>
<dbReference type="InterPro" id="IPR013088">
    <property type="entry name" value="Znf_NHR/GATA"/>
</dbReference>
<dbReference type="SMART" id="SM00401">
    <property type="entry name" value="ZnF_GATA"/>
    <property type="match status" value="1"/>
</dbReference>
<name>A0A833R621_9POAL</name>
<evidence type="ECO:0000256" key="3">
    <source>
        <dbReference type="ARBA" id="ARBA00022833"/>
    </source>
</evidence>
<evidence type="ECO:0000256" key="4">
    <source>
        <dbReference type="ARBA" id="ARBA00023015"/>
    </source>
</evidence>
<dbReference type="Pfam" id="PF00320">
    <property type="entry name" value="GATA"/>
    <property type="match status" value="1"/>
</dbReference>
<evidence type="ECO:0000256" key="8">
    <source>
        <dbReference type="PROSITE-ProRule" id="PRU00094"/>
    </source>
</evidence>
<keyword evidence="5" id="KW-0238">DNA-binding</keyword>
<dbReference type="EMBL" id="SWLB01000009">
    <property type="protein sequence ID" value="KAF3334832.1"/>
    <property type="molecule type" value="Genomic_DNA"/>
</dbReference>
<dbReference type="OrthoDB" id="2162994at2759"/>
<feature type="compositionally biased region" description="Polar residues" evidence="9">
    <location>
        <begin position="62"/>
        <end position="72"/>
    </location>
</feature>
<evidence type="ECO:0000313" key="12">
    <source>
        <dbReference type="Proteomes" id="UP000623129"/>
    </source>
</evidence>
<evidence type="ECO:0000256" key="6">
    <source>
        <dbReference type="ARBA" id="ARBA00023163"/>
    </source>
</evidence>
<keyword evidence="12" id="KW-1185">Reference proteome</keyword>
<dbReference type="Gene3D" id="3.30.50.10">
    <property type="entry name" value="Erythroid Transcription Factor GATA-1, subunit A"/>
    <property type="match status" value="1"/>
</dbReference>
<keyword evidence="6" id="KW-0804">Transcription</keyword>
<reference evidence="11" key="1">
    <citation type="submission" date="2020-01" db="EMBL/GenBank/DDBJ databases">
        <title>Genome sequence of Kobresia littledalei, the first chromosome-level genome in the family Cyperaceae.</title>
        <authorList>
            <person name="Qu G."/>
        </authorList>
    </citation>
    <scope>NUCLEOTIDE SEQUENCE</scope>
    <source>
        <strain evidence="11">C.B.Clarke</strain>
        <tissue evidence="11">Leaf</tissue>
    </source>
</reference>
<feature type="domain" description="GATA-type" evidence="10">
    <location>
        <begin position="103"/>
        <end position="139"/>
    </location>
</feature>
<keyword evidence="2 8" id="KW-0863">Zinc-finger</keyword>